<gene>
    <name evidence="9" type="primary">Or-391</name>
    <name evidence="9" type="synonym">Nful_v1.0-Or-391-NCfd</name>
    <name evidence="9" type="ORF">NFUL_NFUL000176</name>
</gene>
<dbReference type="Proteomes" id="UP000479987">
    <property type="component" value="Unassembled WGS sequence"/>
</dbReference>
<keyword evidence="8" id="KW-0807">Transducer</keyword>
<dbReference type="GO" id="GO:0007165">
    <property type="term" value="P:signal transduction"/>
    <property type="evidence" value="ECO:0007669"/>
    <property type="project" value="UniProtKB-KW"/>
</dbReference>
<comment type="caution">
    <text evidence="9">The sequence shown here is derived from an EMBL/GenBank/DDBJ whole genome shotgun (WGS) entry which is preliminary data.</text>
</comment>
<protein>
    <submittedName>
        <fullName evidence="9">Odorant receptor 391</fullName>
    </submittedName>
</protein>
<evidence type="ECO:0000256" key="2">
    <source>
        <dbReference type="ARBA" id="ARBA00022606"/>
    </source>
</evidence>
<reference evidence="9 10" key="1">
    <citation type="submission" date="2019-08" db="EMBL/GenBank/DDBJ databases">
        <title>High quality draft denovo assembly of Nylanderia fulva.</title>
        <authorList>
            <person name="Vargo E.L."/>
            <person name="Tarone A.M."/>
            <person name="Konganti K.R."/>
        </authorList>
    </citation>
    <scope>NUCLEOTIDE SEQUENCE [LARGE SCALE GENOMIC DNA]</scope>
    <source>
        <strain evidence="9">TAMU-Nful-2015</strain>
        <tissue evidence="9">Whole body</tissue>
    </source>
</reference>
<evidence type="ECO:0000256" key="8">
    <source>
        <dbReference type="ARBA" id="ARBA00023224"/>
    </source>
</evidence>
<dbReference type="GO" id="GO:0004984">
    <property type="term" value="F:olfactory receptor activity"/>
    <property type="evidence" value="ECO:0007669"/>
    <property type="project" value="InterPro"/>
</dbReference>
<evidence type="ECO:0000313" key="9">
    <source>
        <dbReference type="EMBL" id="KAF3054476.1"/>
    </source>
</evidence>
<keyword evidence="7 9" id="KW-0675">Receptor</keyword>
<evidence type="ECO:0000313" key="10">
    <source>
        <dbReference type="Proteomes" id="UP000479987"/>
    </source>
</evidence>
<evidence type="ECO:0000256" key="1">
    <source>
        <dbReference type="ARBA" id="ARBA00004141"/>
    </source>
</evidence>
<feature type="non-terminal residue" evidence="9">
    <location>
        <position position="1"/>
    </location>
</feature>
<evidence type="ECO:0000256" key="6">
    <source>
        <dbReference type="ARBA" id="ARBA00023136"/>
    </source>
</evidence>
<dbReference type="GO" id="GO:0005549">
    <property type="term" value="F:odorant binding"/>
    <property type="evidence" value="ECO:0007669"/>
    <property type="project" value="InterPro"/>
</dbReference>
<comment type="subcellular location">
    <subcellularLocation>
        <location evidence="1">Membrane</location>
        <topology evidence="1">Multi-pass membrane protein</topology>
    </subcellularLocation>
</comment>
<accession>A0A6G1LPF0</accession>
<keyword evidence="5" id="KW-1133">Transmembrane helix</keyword>
<keyword evidence="2" id="KW-0716">Sensory transduction</keyword>
<keyword evidence="4" id="KW-0552">Olfaction</keyword>
<name>A0A6G1LPF0_9HYME</name>
<evidence type="ECO:0000256" key="3">
    <source>
        <dbReference type="ARBA" id="ARBA00022692"/>
    </source>
</evidence>
<keyword evidence="10" id="KW-1185">Reference proteome</keyword>
<keyword evidence="3" id="KW-0812">Transmembrane</keyword>
<evidence type="ECO:0000256" key="5">
    <source>
        <dbReference type="ARBA" id="ARBA00022989"/>
    </source>
</evidence>
<evidence type="ECO:0000256" key="7">
    <source>
        <dbReference type="ARBA" id="ARBA00023170"/>
    </source>
</evidence>
<feature type="non-terminal residue" evidence="9">
    <location>
        <position position="77"/>
    </location>
</feature>
<evidence type="ECO:0000256" key="4">
    <source>
        <dbReference type="ARBA" id="ARBA00022725"/>
    </source>
</evidence>
<dbReference type="Pfam" id="PF02949">
    <property type="entry name" value="7tm_6"/>
    <property type="match status" value="1"/>
</dbReference>
<proteinExistence type="predicted"/>
<dbReference type="GO" id="GO:0016020">
    <property type="term" value="C:membrane"/>
    <property type="evidence" value="ECO:0007669"/>
    <property type="project" value="UniProtKB-SubCell"/>
</dbReference>
<keyword evidence="6" id="KW-0472">Membrane</keyword>
<dbReference type="EMBL" id="SGBU01000245">
    <property type="protein sequence ID" value="KAF3054476.1"/>
    <property type="molecule type" value="Genomic_DNA"/>
</dbReference>
<sequence>ATVLLLLRWHQMKSINKKIAYSAYDNQWYDFDVKIMKNLPLVIFREMIPHQITTGKCLPMNLFSFKEILKAIGFYLF</sequence>
<organism evidence="9 10">
    <name type="scientific">Nylanderia fulva</name>
    <dbReference type="NCBI Taxonomy" id="613905"/>
    <lineage>
        <taxon>Eukaryota</taxon>
        <taxon>Metazoa</taxon>
        <taxon>Ecdysozoa</taxon>
        <taxon>Arthropoda</taxon>
        <taxon>Hexapoda</taxon>
        <taxon>Insecta</taxon>
        <taxon>Pterygota</taxon>
        <taxon>Neoptera</taxon>
        <taxon>Endopterygota</taxon>
        <taxon>Hymenoptera</taxon>
        <taxon>Apocrita</taxon>
        <taxon>Aculeata</taxon>
        <taxon>Formicoidea</taxon>
        <taxon>Formicidae</taxon>
        <taxon>Formicinae</taxon>
        <taxon>Nylanderia</taxon>
    </lineage>
</organism>
<dbReference type="InterPro" id="IPR004117">
    <property type="entry name" value="7tm6_olfct_rcpt"/>
</dbReference>
<dbReference type="AlphaFoldDB" id="A0A6G1LPF0"/>